<organism evidence="3 4">
    <name type="scientific">Parabacteroides johnsonii CL02T12C29</name>
    <dbReference type="NCBI Taxonomy" id="999419"/>
    <lineage>
        <taxon>Bacteria</taxon>
        <taxon>Pseudomonadati</taxon>
        <taxon>Bacteroidota</taxon>
        <taxon>Bacteroidia</taxon>
        <taxon>Bacteroidales</taxon>
        <taxon>Tannerellaceae</taxon>
        <taxon>Parabacteroides</taxon>
    </lineage>
</organism>
<evidence type="ECO:0000313" key="3">
    <source>
        <dbReference type="EMBL" id="EKN05757.1"/>
    </source>
</evidence>
<feature type="transmembrane region" description="Helical" evidence="2">
    <location>
        <begin position="22"/>
        <end position="44"/>
    </location>
</feature>
<feature type="coiled-coil region" evidence="1">
    <location>
        <begin position="274"/>
        <end position="331"/>
    </location>
</feature>
<protein>
    <recommendedName>
        <fullName evidence="5">Tyrosine kinase G-rich domain-containing protein</fullName>
    </recommendedName>
</protein>
<dbReference type="RefSeq" id="WP_008158707.1">
    <property type="nucleotide sequence ID" value="NZ_JH976469.1"/>
</dbReference>
<dbReference type="GO" id="GO:0005886">
    <property type="term" value="C:plasma membrane"/>
    <property type="evidence" value="ECO:0007669"/>
    <property type="project" value="TreeGrafter"/>
</dbReference>
<evidence type="ECO:0000313" key="4">
    <source>
        <dbReference type="Proteomes" id="UP000001218"/>
    </source>
</evidence>
<comment type="caution">
    <text evidence="3">The sequence shown here is derived from an EMBL/GenBank/DDBJ whole genome shotgun (WGS) entry which is preliminary data.</text>
</comment>
<reference evidence="3 4" key="1">
    <citation type="submission" date="2012-02" db="EMBL/GenBank/DDBJ databases">
        <title>The Genome Sequence of Parabacteroides johnsonii CL02T12C29.</title>
        <authorList>
            <consortium name="The Broad Institute Genome Sequencing Platform"/>
            <person name="Earl A."/>
            <person name="Ward D."/>
            <person name="Feldgarden M."/>
            <person name="Gevers D."/>
            <person name="Zitomersky N.L."/>
            <person name="Coyne M.J."/>
            <person name="Comstock L.E."/>
            <person name="Young S.K."/>
            <person name="Zeng Q."/>
            <person name="Gargeya S."/>
            <person name="Fitzgerald M."/>
            <person name="Haas B."/>
            <person name="Abouelleil A."/>
            <person name="Alvarado L."/>
            <person name="Arachchi H.M."/>
            <person name="Berlin A."/>
            <person name="Chapman S.B."/>
            <person name="Gearin G."/>
            <person name="Goldberg J."/>
            <person name="Griggs A."/>
            <person name="Gujja S."/>
            <person name="Hansen M."/>
            <person name="Heiman D."/>
            <person name="Howarth C."/>
            <person name="Larimer J."/>
            <person name="Lui A."/>
            <person name="MacDonald P.J.P."/>
            <person name="McCowen C."/>
            <person name="Montmayeur A."/>
            <person name="Murphy C."/>
            <person name="Neiman D."/>
            <person name="Pearson M."/>
            <person name="Priest M."/>
            <person name="Roberts A."/>
            <person name="Saif S."/>
            <person name="Shea T."/>
            <person name="Sisk P."/>
            <person name="Stolte C."/>
            <person name="Sykes S."/>
            <person name="Wortman J."/>
            <person name="Nusbaum C."/>
            <person name="Birren B."/>
        </authorList>
    </citation>
    <scope>NUCLEOTIDE SEQUENCE [LARGE SCALE GENOMIC DNA]</scope>
    <source>
        <strain evidence="3 4">CL02T12C29</strain>
    </source>
</reference>
<keyword evidence="2" id="KW-1133">Transmembrane helix</keyword>
<dbReference type="GO" id="GO:0004713">
    <property type="term" value="F:protein tyrosine kinase activity"/>
    <property type="evidence" value="ECO:0007669"/>
    <property type="project" value="TreeGrafter"/>
</dbReference>
<gene>
    <name evidence="3" type="ORF">HMPREF1077_03738</name>
</gene>
<dbReference type="InterPro" id="IPR050445">
    <property type="entry name" value="Bact_polysacc_biosynth/exp"/>
</dbReference>
<dbReference type="AlphaFoldDB" id="K5XYH2"/>
<dbReference type="Proteomes" id="UP000001218">
    <property type="component" value="Unassembled WGS sequence"/>
</dbReference>
<dbReference type="HOGENOM" id="CLU_009912_6_1_10"/>
<dbReference type="eggNOG" id="COG3206">
    <property type="taxonomic scope" value="Bacteria"/>
</dbReference>
<dbReference type="EMBL" id="AGZP01000036">
    <property type="protein sequence ID" value="EKN05757.1"/>
    <property type="molecule type" value="Genomic_DNA"/>
</dbReference>
<keyword evidence="2" id="KW-0472">Membrane</keyword>
<evidence type="ECO:0008006" key="5">
    <source>
        <dbReference type="Google" id="ProtNLM"/>
    </source>
</evidence>
<feature type="transmembrane region" description="Helical" evidence="2">
    <location>
        <begin position="500"/>
        <end position="520"/>
    </location>
</feature>
<evidence type="ECO:0000256" key="2">
    <source>
        <dbReference type="SAM" id="Phobius"/>
    </source>
</evidence>
<dbReference type="PANTHER" id="PTHR32309">
    <property type="entry name" value="TYROSINE-PROTEIN KINASE"/>
    <property type="match status" value="1"/>
</dbReference>
<sequence length="541" mass="61960">MESIQQDNETISLKQIIVYYLLHWRVFVVAGFVSFIFALLYLIFTPRTYEMMTRVQLIEDKGTSGSNLNMGDASGLMKAFGLGGISGGSLNLDDEMAKFMSTTTLKEVVLRLGLNAPCYKPYEYDYKMYDDAPLVLTADLTTQETLETGVEFKIRIDENGHVRVKTKSEYGKQKFDFQSLPAEIRLPEGSFTLAYRTESVKPLSLKMEYTPAIGVAESLSESILFDEYSKNSNVIEITCTDYEKKRGVDLLNTLIDVYNSWEDSVKKKESLESIKFLDERLAAITSELSDVEEKIERYKLKNKMTDIEHDVEFYVEQMKEFQVKIIELEAQGRLIDLLDAYVKDPQNKYNLVPLMLASGDGGGESTSKPVMSYNEALLEREKLLQSTKADNPLVTQINKQVDHLRKNVYLSIENAKRTLDLTLEDLRGKEKLILDKMGEVPTLEREYIDFRRQQEISQAFYLILLQKREDLVMSIGDSKERVRVIEQPYIKAKSIAPRKLFALIGMIVFTMFVGVVYLFGKEQFGVLKKELWSARGGKKKD</sequence>
<keyword evidence="1" id="KW-0175">Coiled coil</keyword>
<dbReference type="OrthoDB" id="9794577at2"/>
<proteinExistence type="predicted"/>
<evidence type="ECO:0000256" key="1">
    <source>
        <dbReference type="SAM" id="Coils"/>
    </source>
</evidence>
<dbReference type="PANTHER" id="PTHR32309:SF13">
    <property type="entry name" value="FERRIC ENTEROBACTIN TRANSPORT PROTEIN FEPE"/>
    <property type="match status" value="1"/>
</dbReference>
<accession>K5XYH2</accession>
<keyword evidence="2" id="KW-0812">Transmembrane</keyword>
<dbReference type="PATRIC" id="fig|999419.3.peg.3823"/>
<name>K5XYH2_9BACT</name>